<organism evidence="2 3">
    <name type="scientific">Sagittula salina</name>
    <dbReference type="NCBI Taxonomy" id="2820268"/>
    <lineage>
        <taxon>Bacteria</taxon>
        <taxon>Pseudomonadati</taxon>
        <taxon>Pseudomonadota</taxon>
        <taxon>Alphaproteobacteria</taxon>
        <taxon>Rhodobacterales</taxon>
        <taxon>Roseobacteraceae</taxon>
        <taxon>Sagittula</taxon>
    </lineage>
</organism>
<reference evidence="2" key="1">
    <citation type="submission" date="2021-03" db="EMBL/GenBank/DDBJ databases">
        <title>Sagittula salina sp. nov. strain M10.9X isolated from the marine waste.</title>
        <authorList>
            <person name="Satari L."/>
            <person name="Molina-Menor E."/>
            <person name="Vidal-Verdu A."/>
            <person name="Pascual J."/>
            <person name="Pereto J."/>
            <person name="Porcar M."/>
        </authorList>
    </citation>
    <scope>NUCLEOTIDE SEQUENCE</scope>
    <source>
        <strain evidence="2">M10.9X</strain>
    </source>
</reference>
<dbReference type="SUPFAM" id="SSF142433">
    <property type="entry name" value="CinA-like"/>
    <property type="match status" value="1"/>
</dbReference>
<gene>
    <name evidence="2" type="ORF">J5474_18920</name>
</gene>
<evidence type="ECO:0000259" key="1">
    <source>
        <dbReference type="Pfam" id="PF02464"/>
    </source>
</evidence>
<evidence type="ECO:0000313" key="2">
    <source>
        <dbReference type="EMBL" id="MBP0484549.1"/>
    </source>
</evidence>
<accession>A0A940S4W9</accession>
<dbReference type="Pfam" id="PF02464">
    <property type="entry name" value="CinA"/>
    <property type="match status" value="1"/>
</dbReference>
<name>A0A940S4W9_9RHOB</name>
<keyword evidence="3" id="KW-1185">Reference proteome</keyword>
<dbReference type="EMBL" id="JAGISH010000014">
    <property type="protein sequence ID" value="MBP0484549.1"/>
    <property type="molecule type" value="Genomic_DNA"/>
</dbReference>
<dbReference type="AlphaFoldDB" id="A0A940S4W9"/>
<feature type="domain" description="CinA C-terminal" evidence="1">
    <location>
        <begin position="4"/>
        <end position="146"/>
    </location>
</feature>
<dbReference type="Proteomes" id="UP000675940">
    <property type="component" value="Unassembled WGS sequence"/>
</dbReference>
<dbReference type="NCBIfam" id="TIGR00199">
    <property type="entry name" value="PncC_domain"/>
    <property type="match status" value="1"/>
</dbReference>
<comment type="caution">
    <text evidence="2">The sequence shown here is derived from an EMBL/GenBank/DDBJ whole genome shotgun (WGS) entry which is preliminary data.</text>
</comment>
<proteinExistence type="predicted"/>
<evidence type="ECO:0000313" key="3">
    <source>
        <dbReference type="Proteomes" id="UP000675940"/>
    </source>
</evidence>
<sequence length="148" mass="15503">MLTTLCEGGLKLASAESCTGGLIAALVTDIEGCSHAFERGFVVYSDDAKHDLLGVPRAILEEQGAVSEDAARAMAEGALQRSGADLAISVTGYAGPTEDGGTEGDVHFALARTGETQHRFERFGPRGRDAIRQCCVDTVLEMLESAVS</sequence>
<dbReference type="InterPro" id="IPR008136">
    <property type="entry name" value="CinA_C"/>
</dbReference>
<dbReference type="InterPro" id="IPR036653">
    <property type="entry name" value="CinA-like_C"/>
</dbReference>
<protein>
    <submittedName>
        <fullName evidence="2">CinA family protein</fullName>
    </submittedName>
</protein>
<dbReference type="Gene3D" id="3.90.950.20">
    <property type="entry name" value="CinA-like"/>
    <property type="match status" value="1"/>
</dbReference>